<dbReference type="CDD" id="cd01085">
    <property type="entry name" value="APP"/>
    <property type="match status" value="1"/>
</dbReference>
<evidence type="ECO:0000256" key="3">
    <source>
        <dbReference type="ARBA" id="ARBA00022801"/>
    </source>
</evidence>
<dbReference type="GO" id="GO:0070006">
    <property type="term" value="F:metalloaminopeptidase activity"/>
    <property type="evidence" value="ECO:0007669"/>
    <property type="project" value="InterPro"/>
</dbReference>
<keyword evidence="2" id="KW-0479">Metal-binding</keyword>
<dbReference type="SUPFAM" id="SSF55920">
    <property type="entry name" value="Creatinase/aminopeptidase"/>
    <property type="match status" value="1"/>
</dbReference>
<feature type="domain" description="Creatinase N-terminal" evidence="5">
    <location>
        <begin position="9"/>
        <end position="136"/>
    </location>
</feature>
<dbReference type="Gene3D" id="3.90.230.10">
    <property type="entry name" value="Creatinase/methionine aminopeptidase superfamily"/>
    <property type="match status" value="1"/>
</dbReference>
<dbReference type="InterPro" id="IPR029149">
    <property type="entry name" value="Creatin/AminoP/Spt16_N"/>
</dbReference>
<dbReference type="EMBL" id="BMZN01000001">
    <property type="protein sequence ID" value="GHC39363.1"/>
    <property type="molecule type" value="Genomic_DNA"/>
</dbReference>
<evidence type="ECO:0000259" key="4">
    <source>
        <dbReference type="Pfam" id="PF00557"/>
    </source>
</evidence>
<gene>
    <name evidence="7" type="ORF">GCM10010096_06810</name>
</gene>
<comment type="caution">
    <text evidence="7">The sequence shown here is derived from an EMBL/GenBank/DDBJ whole genome shotgun (WGS) entry which is preliminary data.</text>
</comment>
<keyword evidence="3" id="KW-0378">Hydrolase</keyword>
<dbReference type="RefSeq" id="WP_189391062.1">
    <property type="nucleotide sequence ID" value="NZ_BMZN01000001.1"/>
</dbReference>
<dbReference type="InterPro" id="IPR033740">
    <property type="entry name" value="Pept_M24B"/>
</dbReference>
<feature type="domain" description="Peptidase M24" evidence="4">
    <location>
        <begin position="312"/>
        <end position="523"/>
    </location>
</feature>
<accession>A0A8H9IFK0</accession>
<dbReference type="InterPro" id="IPR000587">
    <property type="entry name" value="Creatinase_N"/>
</dbReference>
<dbReference type="GO" id="GO:0046872">
    <property type="term" value="F:metal ion binding"/>
    <property type="evidence" value="ECO:0007669"/>
    <property type="project" value="UniProtKB-KW"/>
</dbReference>
<dbReference type="AlphaFoldDB" id="A0A8H9IFK0"/>
<protein>
    <submittedName>
        <fullName evidence="7">Xaa-Pro aminopeptidase</fullName>
    </submittedName>
</protein>
<organism evidence="7 8">
    <name type="scientific">Alcaligenes pakistanensis</name>
    <dbReference type="NCBI Taxonomy" id="1482717"/>
    <lineage>
        <taxon>Bacteria</taxon>
        <taxon>Pseudomonadati</taxon>
        <taxon>Pseudomonadota</taxon>
        <taxon>Betaproteobacteria</taxon>
        <taxon>Burkholderiales</taxon>
        <taxon>Alcaligenaceae</taxon>
        <taxon>Alcaligenes</taxon>
    </lineage>
</organism>
<dbReference type="InterPro" id="IPR036005">
    <property type="entry name" value="Creatinase/aminopeptidase-like"/>
</dbReference>
<dbReference type="GO" id="GO:0005737">
    <property type="term" value="C:cytoplasm"/>
    <property type="evidence" value="ECO:0007669"/>
    <property type="project" value="UniProtKB-ARBA"/>
</dbReference>
<dbReference type="SUPFAM" id="SSF53092">
    <property type="entry name" value="Creatinase/prolidase N-terminal domain"/>
    <property type="match status" value="1"/>
</dbReference>
<dbReference type="FunFam" id="3.90.230.10:FF:000004">
    <property type="entry name" value="xaa-Pro aminopeptidase 1 isoform X1"/>
    <property type="match status" value="1"/>
</dbReference>
<evidence type="ECO:0000259" key="5">
    <source>
        <dbReference type="Pfam" id="PF01321"/>
    </source>
</evidence>
<evidence type="ECO:0000259" key="6">
    <source>
        <dbReference type="Pfam" id="PF16188"/>
    </source>
</evidence>
<evidence type="ECO:0000313" key="7">
    <source>
        <dbReference type="EMBL" id="GHC39363.1"/>
    </source>
</evidence>
<dbReference type="InterPro" id="IPR032416">
    <property type="entry name" value="Peptidase_M24_C"/>
</dbReference>
<evidence type="ECO:0000256" key="2">
    <source>
        <dbReference type="ARBA" id="ARBA00022723"/>
    </source>
</evidence>
<evidence type="ECO:0000256" key="1">
    <source>
        <dbReference type="ARBA" id="ARBA00008766"/>
    </source>
</evidence>
<dbReference type="Proteomes" id="UP000608923">
    <property type="component" value="Unassembled WGS sequence"/>
</dbReference>
<dbReference type="PANTHER" id="PTHR43763:SF6">
    <property type="entry name" value="XAA-PRO AMINOPEPTIDASE 1"/>
    <property type="match status" value="1"/>
</dbReference>
<proteinExistence type="inferred from homology"/>
<dbReference type="Pfam" id="PF16189">
    <property type="entry name" value="Creatinase_N_2"/>
    <property type="match status" value="1"/>
</dbReference>
<keyword evidence="7" id="KW-0031">Aminopeptidase</keyword>
<dbReference type="InterPro" id="IPR050422">
    <property type="entry name" value="X-Pro_aminopeptidase_P"/>
</dbReference>
<feature type="domain" description="Peptidase M24 C-terminal" evidence="6">
    <location>
        <begin position="534"/>
        <end position="593"/>
    </location>
</feature>
<reference evidence="8" key="1">
    <citation type="journal article" date="2019" name="Int. J. Syst. Evol. Microbiol.">
        <title>The Global Catalogue of Microorganisms (GCM) 10K type strain sequencing project: providing services to taxonomists for standard genome sequencing and annotation.</title>
        <authorList>
            <consortium name="The Broad Institute Genomics Platform"/>
            <consortium name="The Broad Institute Genome Sequencing Center for Infectious Disease"/>
            <person name="Wu L."/>
            <person name="Ma J."/>
        </authorList>
    </citation>
    <scope>NUCLEOTIDE SEQUENCE [LARGE SCALE GENOMIC DNA]</scope>
    <source>
        <strain evidence="8">KCTC 42083</strain>
    </source>
</reference>
<keyword evidence="8" id="KW-1185">Reference proteome</keyword>
<dbReference type="Gene3D" id="3.40.350.10">
    <property type="entry name" value="Creatinase/prolidase N-terminal domain"/>
    <property type="match status" value="2"/>
</dbReference>
<dbReference type="Pfam" id="PF01321">
    <property type="entry name" value="Creatinase_N"/>
    <property type="match status" value="1"/>
</dbReference>
<comment type="similarity">
    <text evidence="1">Belongs to the peptidase M24B family.</text>
</comment>
<sequence>MAHTPVAARLQALREQMQFQSVQASIWPTSDPHLSEYLPDRWKSRQWLSGFVGSAGLLVVTADWAGLWTDSRYWEQAAKELEGSGIQLQRAGDAGVPEPADWLAENLSAKSRVSLDSQSVSAQSLLAWKKATQEQELEWVLEADLLSPIWADRPAPPVGQVVQHVPPFACRTRQENLNSTRAAMQEQGAHWHLLSALDDIAWTLNLRGSDVSYNPVFLSYLLIGPDQAFLFVDSEKLSAGIQEALALDGVQVQGYTELLSFMRALPASMPILLDMARTTAWAAQLAAHLKVVEYINPAQLLKSCKTDAELAHVRETMEKDGAALCEFFAWFEQQSDVNELDVDEHICAARARQQGFVSPSFGTIAAYNANGAMPHYQATQQSHARIEGDGLLLIDSGGQYQGGTTDITRVVPVGKVSAEQIRDFTLVLKGMVSLSMLVFPEGIAGQQIDVLARQPLWEQGLDFGHGTGHGVGYFMNVHEGPQSISWRGRIGPHSALRAGMITSNEPGLYRPGQWGIRIENLVAAVPAMRSEYGQFLRFETLTLCPIDTRCIDASLLSTAERNWLNEYHQQVRERLLPRVQGDARNWLEQRTVAI</sequence>
<dbReference type="Pfam" id="PF00557">
    <property type="entry name" value="Peptidase_M24"/>
    <property type="match status" value="1"/>
</dbReference>
<keyword evidence="7" id="KW-0645">Protease</keyword>
<evidence type="ECO:0000313" key="8">
    <source>
        <dbReference type="Proteomes" id="UP000608923"/>
    </source>
</evidence>
<dbReference type="PANTHER" id="PTHR43763">
    <property type="entry name" value="XAA-PRO AMINOPEPTIDASE 1"/>
    <property type="match status" value="1"/>
</dbReference>
<name>A0A8H9IFK0_9BURK</name>
<dbReference type="Pfam" id="PF16188">
    <property type="entry name" value="Peptidase_M24_C"/>
    <property type="match status" value="1"/>
</dbReference>
<dbReference type="InterPro" id="IPR000994">
    <property type="entry name" value="Pept_M24"/>
</dbReference>